<keyword evidence="7" id="KW-0865">Zymogen</keyword>
<feature type="binding site" evidence="12">
    <location>
        <position position="165"/>
    </location>
    <ligand>
        <name>Zn(2+)</name>
        <dbReference type="ChEBI" id="CHEBI:29105"/>
        <note>catalytic</note>
    </ligand>
</feature>
<dbReference type="EC" id="3.4.24.-" evidence="13"/>
<evidence type="ECO:0000256" key="6">
    <source>
        <dbReference type="ARBA" id="ARBA00023049"/>
    </source>
</evidence>
<keyword evidence="2 12" id="KW-0479">Metal-binding</keyword>
<reference evidence="15" key="1">
    <citation type="submission" date="2019-06" db="EMBL/GenBank/DDBJ databases">
        <authorList>
            <consortium name="Wellcome Sanger Institute Data Sharing"/>
        </authorList>
    </citation>
    <scope>NUCLEOTIDE SEQUENCE [LARGE SCALE GENOMIC DNA]</scope>
</reference>
<evidence type="ECO:0000313" key="16">
    <source>
        <dbReference type="Proteomes" id="UP000472267"/>
    </source>
</evidence>
<evidence type="ECO:0000256" key="3">
    <source>
        <dbReference type="ARBA" id="ARBA00022729"/>
    </source>
</evidence>
<keyword evidence="16" id="KW-1185">Reference proteome</keyword>
<feature type="active site" evidence="12">
    <location>
        <position position="162"/>
    </location>
</feature>
<feature type="chain" id="PRO_5025712416" description="Metalloendopeptidase" evidence="13">
    <location>
        <begin position="20"/>
        <end position="265"/>
    </location>
</feature>
<dbReference type="PANTHER" id="PTHR10127:SF899">
    <property type="entry name" value="ASTACIN-LIKE METALLOENDOPEPTIDASE-RELATED"/>
    <property type="match status" value="1"/>
</dbReference>
<protein>
    <recommendedName>
        <fullName evidence="13">Metalloendopeptidase</fullName>
        <ecNumber evidence="13">3.4.24.-</ecNumber>
    </recommendedName>
</protein>
<dbReference type="GO" id="GO:0042588">
    <property type="term" value="C:zymogen granule"/>
    <property type="evidence" value="ECO:0007669"/>
    <property type="project" value="UniProtKB-SubCell"/>
</dbReference>
<evidence type="ECO:0000256" key="9">
    <source>
        <dbReference type="ARBA" id="ARBA00023180"/>
    </source>
</evidence>
<evidence type="ECO:0000256" key="4">
    <source>
        <dbReference type="ARBA" id="ARBA00022801"/>
    </source>
</evidence>
<dbReference type="GO" id="GO:0008270">
    <property type="term" value="F:zinc ion binding"/>
    <property type="evidence" value="ECO:0007669"/>
    <property type="project" value="UniProtKB-UniRule"/>
</dbReference>
<feature type="binding site" evidence="12">
    <location>
        <position position="171"/>
    </location>
    <ligand>
        <name>Zn(2+)</name>
        <dbReference type="ChEBI" id="CHEBI:29105"/>
        <note>catalytic</note>
    </ligand>
</feature>
<evidence type="ECO:0000256" key="13">
    <source>
        <dbReference type="RuleBase" id="RU361183"/>
    </source>
</evidence>
<evidence type="ECO:0000313" key="15">
    <source>
        <dbReference type="Ensembl" id="ENSSFAP00005053648.1"/>
    </source>
</evidence>
<name>A0A672JHB0_SALFA</name>
<sequence length="265" mass="30934">MRLPLELLLSLLLLGLCNAHHGKASFLDSVTVQWVKYLRWCTGLYDFYLLFEGDLMIPTTRSARKCLNRPDNCLWPKNRNGDVEVPYKLSEKYARDDKSQIERAMRDLESETCIRFVPYRRQRGYLNIEPRFGCSSTVGYVGDRQKLSLQKGCLVFGIIQHELMHALGFFHEQSRSDRDRHIRINFENILSYYKNNFEKHDTNNLGVPYDYSSVLHYGKTAFAKPGMESMTPIPNPNVEIGQRRRASPADFLKINRLYKCRMHLG</sequence>
<dbReference type="GO" id="GO:0006508">
    <property type="term" value="P:proteolysis"/>
    <property type="evidence" value="ECO:0007669"/>
    <property type="project" value="UniProtKB-KW"/>
</dbReference>
<dbReference type="SMART" id="SM00235">
    <property type="entry name" value="ZnMc"/>
    <property type="match status" value="1"/>
</dbReference>
<keyword evidence="6 12" id="KW-0482">Metalloprotease</keyword>
<dbReference type="InterPro" id="IPR001506">
    <property type="entry name" value="Peptidase_M12A"/>
</dbReference>
<evidence type="ECO:0000256" key="12">
    <source>
        <dbReference type="PROSITE-ProRule" id="PRU01211"/>
    </source>
</evidence>
<dbReference type="Proteomes" id="UP000472267">
    <property type="component" value="Chromosome 15"/>
</dbReference>
<dbReference type="InterPro" id="IPR024079">
    <property type="entry name" value="MetalloPept_cat_dom_sf"/>
</dbReference>
<keyword evidence="10" id="KW-0968">Cytoplasmic vesicle</keyword>
<dbReference type="AlphaFoldDB" id="A0A672JHB0"/>
<keyword evidence="4 12" id="KW-0378">Hydrolase</keyword>
<dbReference type="SUPFAM" id="SSF55486">
    <property type="entry name" value="Metalloproteases ('zincins'), catalytic domain"/>
    <property type="match status" value="1"/>
</dbReference>
<evidence type="ECO:0000256" key="5">
    <source>
        <dbReference type="ARBA" id="ARBA00022833"/>
    </source>
</evidence>
<feature type="binding site" evidence="12">
    <location>
        <position position="161"/>
    </location>
    <ligand>
        <name>Zn(2+)</name>
        <dbReference type="ChEBI" id="CHEBI:29105"/>
        <note>catalytic</note>
    </ligand>
</feature>
<dbReference type="Ensembl" id="ENSSFAT00005055325.1">
    <property type="protein sequence ID" value="ENSSFAP00005053648.1"/>
    <property type="gene ID" value="ENSSFAG00005025561.1"/>
</dbReference>
<keyword evidence="8" id="KW-1015">Disulfide bond</keyword>
<gene>
    <name evidence="15" type="primary">LOC115401949</name>
</gene>
<accession>A0A672JHB0</accession>
<organism evidence="15 16">
    <name type="scientific">Salarias fasciatus</name>
    <name type="common">Jewelled blenny</name>
    <name type="synonym">Blennius fasciatus</name>
    <dbReference type="NCBI Taxonomy" id="181472"/>
    <lineage>
        <taxon>Eukaryota</taxon>
        <taxon>Metazoa</taxon>
        <taxon>Chordata</taxon>
        <taxon>Craniata</taxon>
        <taxon>Vertebrata</taxon>
        <taxon>Euteleostomi</taxon>
        <taxon>Actinopterygii</taxon>
        <taxon>Neopterygii</taxon>
        <taxon>Teleostei</taxon>
        <taxon>Neoteleostei</taxon>
        <taxon>Acanthomorphata</taxon>
        <taxon>Ovalentaria</taxon>
        <taxon>Blenniimorphae</taxon>
        <taxon>Blenniiformes</taxon>
        <taxon>Blennioidei</taxon>
        <taxon>Blenniidae</taxon>
        <taxon>Salariinae</taxon>
        <taxon>Salarias</taxon>
    </lineage>
</organism>
<dbReference type="PRINTS" id="PR00480">
    <property type="entry name" value="ASTACIN"/>
</dbReference>
<evidence type="ECO:0000256" key="10">
    <source>
        <dbReference type="ARBA" id="ARBA00023329"/>
    </source>
</evidence>
<dbReference type="FunFam" id="3.40.390.10:FF:000040">
    <property type="entry name" value="Metalloendopeptidase"/>
    <property type="match status" value="1"/>
</dbReference>
<proteinExistence type="predicted"/>
<keyword evidence="5 12" id="KW-0862">Zinc</keyword>
<keyword evidence="1 12" id="KW-0645">Protease</keyword>
<dbReference type="PANTHER" id="PTHR10127">
    <property type="entry name" value="DISCOIDIN, CUB, EGF, LAMININ , AND ZINC METALLOPROTEASE DOMAIN CONTAINING"/>
    <property type="match status" value="1"/>
</dbReference>
<comment type="cofactor">
    <cofactor evidence="12 13">
        <name>Zn(2+)</name>
        <dbReference type="ChEBI" id="CHEBI:29105"/>
    </cofactor>
    <text evidence="12 13">Binds 1 zinc ion per subunit.</text>
</comment>
<reference evidence="15" key="2">
    <citation type="submission" date="2025-08" db="UniProtKB">
        <authorList>
            <consortium name="Ensembl"/>
        </authorList>
    </citation>
    <scope>IDENTIFICATION</scope>
</reference>
<dbReference type="PROSITE" id="PS51864">
    <property type="entry name" value="ASTACIN"/>
    <property type="match status" value="1"/>
</dbReference>
<evidence type="ECO:0000256" key="11">
    <source>
        <dbReference type="ARBA" id="ARBA00024324"/>
    </source>
</evidence>
<feature type="signal peptide" evidence="13">
    <location>
        <begin position="1"/>
        <end position="19"/>
    </location>
</feature>
<evidence type="ECO:0000256" key="7">
    <source>
        <dbReference type="ARBA" id="ARBA00023145"/>
    </source>
</evidence>
<evidence type="ECO:0000259" key="14">
    <source>
        <dbReference type="PROSITE" id="PS51864"/>
    </source>
</evidence>
<evidence type="ECO:0000256" key="1">
    <source>
        <dbReference type="ARBA" id="ARBA00022670"/>
    </source>
</evidence>
<evidence type="ECO:0000256" key="2">
    <source>
        <dbReference type="ARBA" id="ARBA00022723"/>
    </source>
</evidence>
<reference evidence="15" key="3">
    <citation type="submission" date="2025-09" db="UniProtKB">
        <authorList>
            <consortium name="Ensembl"/>
        </authorList>
    </citation>
    <scope>IDENTIFICATION</scope>
</reference>
<feature type="domain" description="Peptidase M12A" evidence="14">
    <location>
        <begin position="62"/>
        <end position="261"/>
    </location>
</feature>
<comment type="subcellular location">
    <subcellularLocation>
        <location evidence="11">Zymogen granule</location>
    </subcellularLocation>
</comment>
<comment type="caution">
    <text evidence="12">Lacks conserved residue(s) required for the propagation of feature annotation.</text>
</comment>
<keyword evidence="9" id="KW-0325">Glycoprotein</keyword>
<dbReference type="GO" id="GO:0004222">
    <property type="term" value="F:metalloendopeptidase activity"/>
    <property type="evidence" value="ECO:0007669"/>
    <property type="project" value="UniProtKB-UniRule"/>
</dbReference>
<dbReference type="Pfam" id="PF01400">
    <property type="entry name" value="Astacin"/>
    <property type="match status" value="1"/>
</dbReference>
<dbReference type="Gene3D" id="3.40.390.10">
    <property type="entry name" value="Collagenase (Catalytic Domain)"/>
    <property type="match status" value="1"/>
</dbReference>
<dbReference type="InterPro" id="IPR006026">
    <property type="entry name" value="Peptidase_Metallo"/>
</dbReference>
<evidence type="ECO:0000256" key="8">
    <source>
        <dbReference type="ARBA" id="ARBA00023157"/>
    </source>
</evidence>
<keyword evidence="3 13" id="KW-0732">Signal</keyword>